<dbReference type="Pfam" id="PF13392">
    <property type="entry name" value="HNH_3"/>
    <property type="match status" value="1"/>
</dbReference>
<dbReference type="SUPFAM" id="SSF54060">
    <property type="entry name" value="His-Me finger endonucleases"/>
    <property type="match status" value="1"/>
</dbReference>
<dbReference type="InterPro" id="IPR044925">
    <property type="entry name" value="His-Me_finger_sf"/>
</dbReference>
<accession>A0A4Q7N4E2</accession>
<dbReference type="Pfam" id="PF07463">
    <property type="entry name" value="NUMOD4"/>
    <property type="match status" value="1"/>
</dbReference>
<evidence type="ECO:0000259" key="1">
    <source>
        <dbReference type="Pfam" id="PF07463"/>
    </source>
</evidence>
<proteinExistence type="predicted"/>
<organism evidence="3 4">
    <name type="scientific">Pseudobacter ginsenosidimutans</name>
    <dbReference type="NCBI Taxonomy" id="661488"/>
    <lineage>
        <taxon>Bacteria</taxon>
        <taxon>Pseudomonadati</taxon>
        <taxon>Bacteroidota</taxon>
        <taxon>Chitinophagia</taxon>
        <taxon>Chitinophagales</taxon>
        <taxon>Chitinophagaceae</taxon>
        <taxon>Pseudobacter</taxon>
    </lineage>
</organism>
<keyword evidence="4" id="KW-1185">Reference proteome</keyword>
<protein>
    <submittedName>
        <fullName evidence="3">NUMOD4 motif-containing protein</fullName>
    </submittedName>
</protein>
<reference evidence="3 4" key="1">
    <citation type="submission" date="2019-02" db="EMBL/GenBank/DDBJ databases">
        <title>Genomic Encyclopedia of Type Strains, Phase IV (KMG-IV): sequencing the most valuable type-strain genomes for metagenomic binning, comparative biology and taxonomic classification.</title>
        <authorList>
            <person name="Goeker M."/>
        </authorList>
    </citation>
    <scope>NUCLEOTIDE SEQUENCE [LARGE SCALE GENOMIC DNA]</scope>
    <source>
        <strain evidence="3 4">DSM 18116</strain>
    </source>
</reference>
<dbReference type="EMBL" id="SGXA01000001">
    <property type="protein sequence ID" value="RZS75865.1"/>
    <property type="molecule type" value="Genomic_DNA"/>
</dbReference>
<dbReference type="InterPro" id="IPR010902">
    <property type="entry name" value="NUMOD4"/>
</dbReference>
<dbReference type="Proteomes" id="UP000293874">
    <property type="component" value="Unassembled WGS sequence"/>
</dbReference>
<dbReference type="GO" id="GO:0016788">
    <property type="term" value="F:hydrolase activity, acting on ester bonds"/>
    <property type="evidence" value="ECO:0007669"/>
    <property type="project" value="InterPro"/>
</dbReference>
<dbReference type="InterPro" id="IPR003615">
    <property type="entry name" value="HNH_nuc"/>
</dbReference>
<comment type="caution">
    <text evidence="3">The sequence shown here is derived from an EMBL/GenBank/DDBJ whole genome shotgun (WGS) entry which is preliminary data.</text>
</comment>
<dbReference type="AlphaFoldDB" id="A0A4Q7N4E2"/>
<evidence type="ECO:0000313" key="3">
    <source>
        <dbReference type="EMBL" id="RZS75865.1"/>
    </source>
</evidence>
<dbReference type="Gene3D" id="3.90.75.20">
    <property type="match status" value="1"/>
</dbReference>
<gene>
    <name evidence="3" type="ORF">EV199_1740</name>
</gene>
<evidence type="ECO:0000259" key="2">
    <source>
        <dbReference type="Pfam" id="PF13392"/>
    </source>
</evidence>
<sequence>MEEIKETWRPVVGFDGYFVSDQGNLKSIDRIIKTKNGKLCRIKGRSITIRLNNFGYLDTRLYKNGKKKSAFLHRLIAEAFIPNPANLSQVNHLNGIKTDNRIENLEWSSPANNMKHAHDTGLSKPPNQNHRKVIDNCTNQEYDSIREAAKAYGIPYSTCKYILRSLTKNHTCLQLAA</sequence>
<dbReference type="RefSeq" id="WP_130540201.1">
    <property type="nucleotide sequence ID" value="NZ_CP042431.1"/>
</dbReference>
<feature type="domain" description="HNH nuclease" evidence="2">
    <location>
        <begin position="71"/>
        <end position="114"/>
    </location>
</feature>
<evidence type="ECO:0000313" key="4">
    <source>
        <dbReference type="Proteomes" id="UP000293874"/>
    </source>
</evidence>
<name>A0A4Q7N4E2_9BACT</name>
<feature type="domain" description="NUMOD4" evidence="1">
    <location>
        <begin position="6"/>
        <end position="61"/>
    </location>
</feature>
<dbReference type="OrthoDB" id="6631788at2"/>